<dbReference type="GO" id="GO:0005829">
    <property type="term" value="C:cytosol"/>
    <property type="evidence" value="ECO:0007669"/>
    <property type="project" value="TreeGrafter"/>
</dbReference>
<dbReference type="eggNOG" id="COG0557">
    <property type="taxonomic scope" value="Bacteria"/>
</dbReference>
<evidence type="ECO:0000256" key="6">
    <source>
        <dbReference type="ARBA" id="ARBA00022839"/>
    </source>
</evidence>
<evidence type="ECO:0000256" key="3">
    <source>
        <dbReference type="ARBA" id="ARBA00022490"/>
    </source>
</evidence>
<keyword evidence="6 8" id="KW-0269">Exonuclease</keyword>
<dbReference type="InterPro" id="IPR050180">
    <property type="entry name" value="RNR_Ribonuclease"/>
</dbReference>
<dbReference type="KEGG" id="cob:COB47_1885"/>
<feature type="domain" description="S1 motif" evidence="9">
    <location>
        <begin position="647"/>
        <end position="727"/>
    </location>
</feature>
<dbReference type="Pfam" id="PF17876">
    <property type="entry name" value="CSD2"/>
    <property type="match status" value="1"/>
</dbReference>
<dbReference type="AlphaFoldDB" id="D9TG34"/>
<dbReference type="SMART" id="SM00955">
    <property type="entry name" value="RNB"/>
    <property type="match status" value="1"/>
</dbReference>
<comment type="function">
    <text evidence="8">3'-5' exoribonuclease that releases 5'-nucleoside monophosphates and is involved in maturation of structured RNAs.</text>
</comment>
<reference evidence="10 11" key="1">
    <citation type="journal article" date="2010" name="J. Bacteriol.">
        <title>Complete genome sequence of the cellulolytic thermophile Caldicellulosiruptor obsidiansis OB47T.</title>
        <authorList>
            <person name="Elkins J.G."/>
            <person name="Lochner A."/>
            <person name="Hamilton-Brehm S.D."/>
            <person name="Davenport K.W."/>
            <person name="Podar M."/>
            <person name="Brown S.D."/>
            <person name="Land M.L."/>
            <person name="Hauser L.J."/>
            <person name="Klingeman D.M."/>
            <person name="Raman B."/>
            <person name="Goodwin L.A."/>
            <person name="Tapia R."/>
            <person name="Meincke L.J."/>
            <person name="Detter J.C."/>
            <person name="Bruce D.C."/>
            <person name="Han C.S."/>
            <person name="Palumbo A.V."/>
            <person name="Cottingham R.W."/>
            <person name="Keller M."/>
            <person name="Graham D.E."/>
        </authorList>
    </citation>
    <scope>NUCLEOTIDE SEQUENCE [LARGE SCALE GENOMIC DNA]</scope>
    <source>
        <strain evidence="11">ATCC BAA-2073 / strain OB47</strain>
    </source>
</reference>
<dbReference type="STRING" id="608506.COB47_1885"/>
<name>D9TG34_CALOO</name>
<dbReference type="Proteomes" id="UP000000347">
    <property type="component" value="Chromosome"/>
</dbReference>
<dbReference type="GO" id="GO:0003723">
    <property type="term" value="F:RNA binding"/>
    <property type="evidence" value="ECO:0007669"/>
    <property type="project" value="UniProtKB-UniRule"/>
</dbReference>
<dbReference type="SUPFAM" id="SSF50249">
    <property type="entry name" value="Nucleic acid-binding proteins"/>
    <property type="match status" value="4"/>
</dbReference>
<dbReference type="InterPro" id="IPR040476">
    <property type="entry name" value="CSD2"/>
</dbReference>
<organism evidence="10 11">
    <name type="scientific">Caldicellulosiruptor obsidiansis (strain ATCC BAA-2073 / JCM 16842 / OB47)</name>
    <dbReference type="NCBI Taxonomy" id="608506"/>
    <lineage>
        <taxon>Bacteria</taxon>
        <taxon>Bacillati</taxon>
        <taxon>Bacillota</taxon>
        <taxon>Bacillota incertae sedis</taxon>
        <taxon>Caldicellulosiruptorales</taxon>
        <taxon>Caldicellulosiruptoraceae</taxon>
        <taxon>Caldicellulosiruptor</taxon>
    </lineage>
</organism>
<comment type="catalytic activity">
    <reaction evidence="1 8">
        <text>Exonucleolytic cleavage in the 3'- to 5'-direction to yield nucleoside 5'-phosphates.</text>
        <dbReference type="EC" id="3.1.13.1"/>
    </reaction>
</comment>
<dbReference type="PANTHER" id="PTHR23355:SF9">
    <property type="entry name" value="DIS3-LIKE EXONUCLEASE 2"/>
    <property type="match status" value="1"/>
</dbReference>
<keyword evidence="4 8" id="KW-0540">Nuclease</keyword>
<dbReference type="CDD" id="cd04471">
    <property type="entry name" value="S1_RNase_R"/>
    <property type="match status" value="1"/>
</dbReference>
<dbReference type="NCBIfam" id="TIGR02063">
    <property type="entry name" value="RNase_R"/>
    <property type="match status" value="1"/>
</dbReference>
<dbReference type="EMBL" id="CP002164">
    <property type="protein sequence ID" value="ADL43154.1"/>
    <property type="molecule type" value="Genomic_DNA"/>
</dbReference>
<proteinExistence type="inferred from homology"/>
<evidence type="ECO:0000313" key="11">
    <source>
        <dbReference type="Proteomes" id="UP000000347"/>
    </source>
</evidence>
<dbReference type="PANTHER" id="PTHR23355">
    <property type="entry name" value="RIBONUCLEASE"/>
    <property type="match status" value="1"/>
</dbReference>
<evidence type="ECO:0000259" key="9">
    <source>
        <dbReference type="PROSITE" id="PS50126"/>
    </source>
</evidence>
<evidence type="ECO:0000256" key="2">
    <source>
        <dbReference type="ARBA" id="ARBA00004496"/>
    </source>
</evidence>
<keyword evidence="3 8" id="KW-0963">Cytoplasm</keyword>
<dbReference type="FunFam" id="2.40.50.140:FF:000219">
    <property type="entry name" value="Ribonuclease R"/>
    <property type="match status" value="1"/>
</dbReference>
<evidence type="ECO:0000256" key="7">
    <source>
        <dbReference type="ARBA" id="ARBA00022884"/>
    </source>
</evidence>
<gene>
    <name evidence="8" type="primary">rnr</name>
    <name evidence="10" type="ordered locus">COB47_1885</name>
</gene>
<dbReference type="SMART" id="SM00316">
    <property type="entry name" value="S1"/>
    <property type="match status" value="1"/>
</dbReference>
<dbReference type="SMART" id="SM00357">
    <property type="entry name" value="CSP"/>
    <property type="match status" value="2"/>
</dbReference>
<dbReference type="InterPro" id="IPR012340">
    <property type="entry name" value="NA-bd_OB-fold"/>
</dbReference>
<dbReference type="Pfam" id="PF08206">
    <property type="entry name" value="OB_RNB"/>
    <property type="match status" value="1"/>
</dbReference>
<protein>
    <recommendedName>
        <fullName evidence="8">Ribonuclease R</fullName>
        <shortName evidence="8">RNase R</shortName>
        <ecNumber evidence="8">3.1.13.1</ecNumber>
    </recommendedName>
</protein>
<dbReference type="GO" id="GO:0006402">
    <property type="term" value="P:mRNA catabolic process"/>
    <property type="evidence" value="ECO:0007669"/>
    <property type="project" value="TreeGrafter"/>
</dbReference>
<dbReference type="InterPro" id="IPR011129">
    <property type="entry name" value="CSD"/>
</dbReference>
<evidence type="ECO:0000256" key="1">
    <source>
        <dbReference type="ARBA" id="ARBA00001849"/>
    </source>
</evidence>
<evidence type="ECO:0000256" key="8">
    <source>
        <dbReference type="HAMAP-Rule" id="MF_01895"/>
    </source>
</evidence>
<keyword evidence="11" id="KW-1185">Reference proteome</keyword>
<dbReference type="InterPro" id="IPR004476">
    <property type="entry name" value="RNase_II/RNase_R"/>
</dbReference>
<dbReference type="InterPro" id="IPR001900">
    <property type="entry name" value="RNase_II/R"/>
</dbReference>
<dbReference type="PROSITE" id="PS50126">
    <property type="entry name" value="S1"/>
    <property type="match status" value="1"/>
</dbReference>
<sequence length="732" mass="85108">MNLVYEIKRVKGCDTSVKKARIEEKKQEVLALFQEESYHPMTFSEIVEVLNWDEKGEKTLKRILDELEQEGKIVKTKRGRFGLAEEMNLFAGTLEVNPRGYGFLIPDNPNIPDIYVSAENMNGAMHGDRVLVKALSAVPVEGKKIEGYVERILQRGITKVVGRYEDSRNFGFVIPDDQRIIYDIYIPKSGKNKAKTGQKVVVEITRYPEKRRNPEGKIVEILGYENAKGVDILSIIKKYELDEEFPKEVLKEIENIPDEVTQEDLEGRVDLRNWTIFTIDGEDAKDFDDAVSIKKLPNGNYLLGVHIADVSHYVKPNTHLDKEAYRRGTSVYLVDRVIPMLPFKLSNGICSLNPNVDRLTFSVLMEIDKQGNVVKHDIFESVIRSKERMTYTNVTKILKEEDKELLKRYEHIREDLELMRELALILREKRMKRGALDFDFDETKVILDKNGKPIDVIRYELTISNKIIEEFMLICNETVANHFYWLNVPFLYRVHEEPDIEKIYQFAEFIYNMGYVLKGISNKVHPKALQAVLEQSRGTPEERVIHTLCLRSLKKARYCEENLGHFGLSTEYYCHFTSPIRRYPDLVIHRIMKDVLKGKMTEKKAQRLKLKMPEIAKWTSQRERVAEEAERETVDLKKVEFMQDKIGQVFEGIISNVTPFGFFVELENTIEGLVRVSSLEDDYYVFNEKTYQLIGEKSKKVYKIGDRVKVMLIDANVPLRQIEFAVVEKLKM</sequence>
<evidence type="ECO:0000256" key="5">
    <source>
        <dbReference type="ARBA" id="ARBA00022801"/>
    </source>
</evidence>
<keyword evidence="5 8" id="KW-0378">Hydrolase</keyword>
<dbReference type="InterPro" id="IPR013223">
    <property type="entry name" value="RNase_B_OB_dom"/>
</dbReference>
<dbReference type="InterPro" id="IPR003029">
    <property type="entry name" value="S1_domain"/>
</dbReference>
<dbReference type="Gene3D" id="2.40.50.140">
    <property type="entry name" value="Nucleic acid-binding proteins"/>
    <property type="match status" value="3"/>
</dbReference>
<dbReference type="HOGENOM" id="CLU_002333_4_1_9"/>
<dbReference type="NCBIfam" id="TIGR00358">
    <property type="entry name" value="3_prime_RNase"/>
    <property type="match status" value="1"/>
</dbReference>
<comment type="similarity">
    <text evidence="8">Belongs to the RNR ribonuclease family. RNase R subfamily.</text>
</comment>
<keyword evidence="7 8" id="KW-0694">RNA-binding</keyword>
<evidence type="ECO:0000313" key="10">
    <source>
        <dbReference type="EMBL" id="ADL43154.1"/>
    </source>
</evidence>
<dbReference type="HAMAP" id="MF_01895">
    <property type="entry name" value="RNase_R"/>
    <property type="match status" value="1"/>
</dbReference>
<dbReference type="GO" id="GO:0008859">
    <property type="term" value="F:exoribonuclease II activity"/>
    <property type="evidence" value="ECO:0007669"/>
    <property type="project" value="UniProtKB-UniRule"/>
</dbReference>
<dbReference type="InterPro" id="IPR011805">
    <property type="entry name" value="RNase_R"/>
</dbReference>
<dbReference type="Pfam" id="PF00575">
    <property type="entry name" value="S1"/>
    <property type="match status" value="1"/>
</dbReference>
<comment type="subcellular location">
    <subcellularLocation>
        <location evidence="2 8">Cytoplasm</location>
    </subcellularLocation>
</comment>
<dbReference type="EC" id="3.1.13.1" evidence="8"/>
<dbReference type="Pfam" id="PF00773">
    <property type="entry name" value="RNB"/>
    <property type="match status" value="1"/>
</dbReference>
<accession>D9TG34</accession>
<evidence type="ECO:0000256" key="4">
    <source>
        <dbReference type="ARBA" id="ARBA00022722"/>
    </source>
</evidence>